<dbReference type="InterPro" id="IPR023393">
    <property type="entry name" value="START-like_dom_sf"/>
</dbReference>
<evidence type="ECO:0008006" key="3">
    <source>
        <dbReference type="Google" id="ProtNLM"/>
    </source>
</evidence>
<proteinExistence type="predicted"/>
<dbReference type="Proteomes" id="UP000247811">
    <property type="component" value="Unassembled WGS sequence"/>
</dbReference>
<dbReference type="EMBL" id="QJJS01000010">
    <property type="protein sequence ID" value="PXW95185.1"/>
    <property type="molecule type" value="Genomic_DNA"/>
</dbReference>
<accession>A0A318H1C5</accession>
<reference evidence="1 2" key="1">
    <citation type="submission" date="2018-05" db="EMBL/GenBank/DDBJ databases">
        <title>Genomic Encyclopedia of Type Strains, Phase IV (KMG-IV): sequencing the most valuable type-strain genomes for metagenomic binning, comparative biology and taxonomic classification.</title>
        <authorList>
            <person name="Goeker M."/>
        </authorList>
    </citation>
    <scope>NUCLEOTIDE SEQUENCE [LARGE SCALE GENOMIC DNA]</scope>
    <source>
        <strain evidence="1 2">DSM 566</strain>
    </source>
</reference>
<comment type="caution">
    <text evidence="1">The sequence shown here is derived from an EMBL/GenBank/DDBJ whole genome shotgun (WGS) entry which is preliminary data.</text>
</comment>
<organism evidence="1 2">
    <name type="scientific">Sphaerotilus hippei</name>
    <dbReference type="NCBI Taxonomy" id="744406"/>
    <lineage>
        <taxon>Bacteria</taxon>
        <taxon>Pseudomonadati</taxon>
        <taxon>Pseudomonadota</taxon>
        <taxon>Betaproteobacteria</taxon>
        <taxon>Burkholderiales</taxon>
        <taxon>Sphaerotilaceae</taxon>
        <taxon>Sphaerotilus</taxon>
    </lineage>
</organism>
<dbReference type="SUPFAM" id="SSF55961">
    <property type="entry name" value="Bet v1-like"/>
    <property type="match status" value="1"/>
</dbReference>
<keyword evidence="2" id="KW-1185">Reference proteome</keyword>
<dbReference type="AlphaFoldDB" id="A0A318H1C5"/>
<sequence>MQQNAILWPAGFVPGTTDNYCSNEVIVAGLSAAEVWPLLATPALWPSYYANSANPRFHDGRGPVLADGDRFYFETFGFPVESQCKEFVAPAAGQPGRVAWHGWAGEPGAADRLDVHHAWLVEDLAGGRVRILTQETQRGAPAAALAQAKPNPMINGHQDWLDGIVAEARRRQQAGAA</sequence>
<evidence type="ECO:0000313" key="1">
    <source>
        <dbReference type="EMBL" id="PXW95185.1"/>
    </source>
</evidence>
<protein>
    <recommendedName>
        <fullName evidence="3">Polyketide cyclase/dehydrase/lipid transport protein</fullName>
    </recommendedName>
</protein>
<dbReference type="Gene3D" id="3.30.530.20">
    <property type="match status" value="1"/>
</dbReference>
<name>A0A318H1C5_9BURK</name>
<gene>
    <name evidence="1" type="ORF">C7444_11030</name>
</gene>
<evidence type="ECO:0000313" key="2">
    <source>
        <dbReference type="Proteomes" id="UP000247811"/>
    </source>
</evidence>